<name>A0A8H5ZMI4_COCSA</name>
<proteinExistence type="predicted"/>
<dbReference type="AlphaFoldDB" id="A0A8H5ZMI4"/>
<comment type="caution">
    <text evidence="1">The sequence shown here is derived from an EMBL/GenBank/DDBJ whole genome shotgun (WGS) entry which is preliminary data.</text>
</comment>
<dbReference type="EMBL" id="WNKQ01000007">
    <property type="protein sequence ID" value="KAF5850468.1"/>
    <property type="molecule type" value="Genomic_DNA"/>
</dbReference>
<protein>
    <submittedName>
        <fullName evidence="1">Uncharacterized protein</fullName>
    </submittedName>
</protein>
<evidence type="ECO:0000313" key="2">
    <source>
        <dbReference type="Proteomes" id="UP000624244"/>
    </source>
</evidence>
<dbReference type="Proteomes" id="UP000624244">
    <property type="component" value="Unassembled WGS sequence"/>
</dbReference>
<sequence length="129" mass="14862">MFLNAFARNRMRQYTIDKFLAVVNFAMTNCVASRPENAQIILGNRHEVLDSFHDEASQKYRDPKFLHVYTRTSGHHHRVSGGKEVIFDIQAALRTVSTPEMAKELTRRALRSKVAQLLVLPEQDLQPVR</sequence>
<accession>A0A8H5ZMI4</accession>
<organism evidence="1 2">
    <name type="scientific">Cochliobolus sativus</name>
    <name type="common">Common root rot and spot blotch fungus</name>
    <name type="synonym">Bipolaris sorokiniana</name>
    <dbReference type="NCBI Taxonomy" id="45130"/>
    <lineage>
        <taxon>Eukaryota</taxon>
        <taxon>Fungi</taxon>
        <taxon>Dikarya</taxon>
        <taxon>Ascomycota</taxon>
        <taxon>Pezizomycotina</taxon>
        <taxon>Dothideomycetes</taxon>
        <taxon>Pleosporomycetidae</taxon>
        <taxon>Pleosporales</taxon>
        <taxon>Pleosporineae</taxon>
        <taxon>Pleosporaceae</taxon>
        <taxon>Bipolaris</taxon>
    </lineage>
</organism>
<gene>
    <name evidence="1" type="ORF">GGP41_002702</name>
</gene>
<evidence type="ECO:0000313" key="1">
    <source>
        <dbReference type="EMBL" id="KAF5850468.1"/>
    </source>
</evidence>
<reference evidence="1" key="1">
    <citation type="submission" date="2019-11" db="EMBL/GenBank/DDBJ databases">
        <title>Bipolaris sorokiniana Genome sequencing.</title>
        <authorList>
            <person name="Wang H."/>
        </authorList>
    </citation>
    <scope>NUCLEOTIDE SEQUENCE</scope>
</reference>